<feature type="compositionally biased region" description="Low complexity" evidence="7">
    <location>
        <begin position="26"/>
        <end position="42"/>
    </location>
</feature>
<evidence type="ECO:0000256" key="1">
    <source>
        <dbReference type="ARBA" id="ARBA00004651"/>
    </source>
</evidence>
<dbReference type="RefSeq" id="WP_344422353.1">
    <property type="nucleotide sequence ID" value="NZ_BAAAQK010000019.1"/>
</dbReference>
<gene>
    <name evidence="11" type="ORF">GCM10009836_51940</name>
</gene>
<comment type="caution">
    <text evidence="11">The sequence shown here is derived from an EMBL/GenBank/DDBJ whole genome shotgun (WGS) entry which is preliminary data.</text>
</comment>
<feature type="region of interest" description="Disordered" evidence="7">
    <location>
        <begin position="619"/>
        <end position="663"/>
    </location>
</feature>
<evidence type="ECO:0000259" key="10">
    <source>
        <dbReference type="PROSITE" id="PS50929"/>
    </source>
</evidence>
<dbReference type="EMBL" id="BAAAQK010000019">
    <property type="protein sequence ID" value="GAA1865210.1"/>
    <property type="molecule type" value="Genomic_DNA"/>
</dbReference>
<dbReference type="Pfam" id="PF00005">
    <property type="entry name" value="ABC_tran"/>
    <property type="match status" value="1"/>
</dbReference>
<dbReference type="SUPFAM" id="SSF52540">
    <property type="entry name" value="P-loop containing nucleoside triphosphate hydrolases"/>
    <property type="match status" value="1"/>
</dbReference>
<dbReference type="InterPro" id="IPR003593">
    <property type="entry name" value="AAA+_ATPase"/>
</dbReference>
<dbReference type="PROSITE" id="PS50929">
    <property type="entry name" value="ABC_TM1F"/>
    <property type="match status" value="1"/>
</dbReference>
<dbReference type="InterPro" id="IPR039421">
    <property type="entry name" value="Type_1_exporter"/>
</dbReference>
<dbReference type="SUPFAM" id="SSF90123">
    <property type="entry name" value="ABC transporter transmembrane region"/>
    <property type="match status" value="1"/>
</dbReference>
<dbReference type="PANTHER" id="PTHR43394:SF15">
    <property type="entry name" value="ALPHA-FACTOR-TRANSPORTING ATPASE"/>
    <property type="match status" value="1"/>
</dbReference>
<evidence type="ECO:0000256" key="8">
    <source>
        <dbReference type="SAM" id="Phobius"/>
    </source>
</evidence>
<evidence type="ECO:0000256" key="5">
    <source>
        <dbReference type="ARBA" id="ARBA00022989"/>
    </source>
</evidence>
<evidence type="ECO:0000256" key="3">
    <source>
        <dbReference type="ARBA" id="ARBA00022741"/>
    </source>
</evidence>
<dbReference type="InterPro" id="IPR003439">
    <property type="entry name" value="ABC_transporter-like_ATP-bd"/>
</dbReference>
<dbReference type="Gene3D" id="1.20.1560.10">
    <property type="entry name" value="ABC transporter type 1, transmembrane domain"/>
    <property type="match status" value="1"/>
</dbReference>
<name>A0ABN2NE47_9PSEU</name>
<dbReference type="PANTHER" id="PTHR43394">
    <property type="entry name" value="ATP-DEPENDENT PERMEASE MDL1, MITOCHONDRIAL"/>
    <property type="match status" value="1"/>
</dbReference>
<evidence type="ECO:0000256" key="2">
    <source>
        <dbReference type="ARBA" id="ARBA00022692"/>
    </source>
</evidence>
<dbReference type="InterPro" id="IPR011527">
    <property type="entry name" value="ABC1_TM_dom"/>
</dbReference>
<evidence type="ECO:0008006" key="13">
    <source>
        <dbReference type="Google" id="ProtNLM"/>
    </source>
</evidence>
<keyword evidence="5 8" id="KW-1133">Transmembrane helix</keyword>
<evidence type="ECO:0000313" key="12">
    <source>
        <dbReference type="Proteomes" id="UP001500449"/>
    </source>
</evidence>
<keyword evidence="3" id="KW-0547">Nucleotide-binding</keyword>
<keyword evidence="2 8" id="KW-0812">Transmembrane</keyword>
<feature type="transmembrane region" description="Helical" evidence="8">
    <location>
        <begin position="193"/>
        <end position="213"/>
    </location>
</feature>
<keyword evidence="4" id="KW-0067">ATP-binding</keyword>
<dbReference type="SMART" id="SM00382">
    <property type="entry name" value="AAA"/>
    <property type="match status" value="1"/>
</dbReference>
<dbReference type="PROSITE" id="PS50893">
    <property type="entry name" value="ABC_TRANSPORTER_2"/>
    <property type="match status" value="1"/>
</dbReference>
<feature type="compositionally biased region" description="Basic residues" evidence="7">
    <location>
        <begin position="1"/>
        <end position="15"/>
    </location>
</feature>
<proteinExistence type="predicted"/>
<evidence type="ECO:0000256" key="6">
    <source>
        <dbReference type="ARBA" id="ARBA00023136"/>
    </source>
</evidence>
<feature type="transmembrane region" description="Helical" evidence="8">
    <location>
        <begin position="161"/>
        <end position="181"/>
    </location>
</feature>
<feature type="compositionally biased region" description="Basic and acidic residues" evidence="7">
    <location>
        <begin position="114"/>
        <end position="124"/>
    </location>
</feature>
<dbReference type="InterPro" id="IPR027417">
    <property type="entry name" value="P-loop_NTPase"/>
</dbReference>
<accession>A0ABN2NE47</accession>
<evidence type="ECO:0000259" key="9">
    <source>
        <dbReference type="PROSITE" id="PS50893"/>
    </source>
</evidence>
<feature type="region of interest" description="Disordered" evidence="7">
    <location>
        <begin position="704"/>
        <end position="733"/>
    </location>
</feature>
<sequence length="733" mass="75352">MSTPTARHRAPRRPSRLPDGPDEQSAAPPEGRAAAADSPALAGSPVLADSPLLAGTPVLAGSPVLADSPAYAESTASADDTARAGDPAFTGGPALTDGPVFADSPAFADGPAPAHEDAPGDTDRPGPTPARDAPATAPAARRDTVRRFRPYSSGLGGSRTLGLLLPALAPLPLAAGLWAFARLVDDVLVPGSWSRLAPLTGAVVAGLLLGLALDAAGTRLTARAHARFARTLDAVLVAHLQRLPLRRRDSRRADRTRQDVPAVCDLVVTRRARAVRTVTRLLVLAALALVLSLPLGAVTVAATVLVAVAARIVARRAGPRTGLPEAIGTLTLVGTGSVLLTSGAVTLGVLLTEVTALILLLVGTRPEYGPVDLPAAHRVLTLLDEPPAVAERAEVVRIGRARGELRIDGVTFTPPEAGSPALAEVSLTLPPGATVAVVGSRGSGRTTLASLPLRLADPGLGRVLLDGHDLRDLALEDLHRNVVAVRMGGDPAGTVREAIVRADPGATGFEIEEAAREAGVHDIVSALPQGYDTPVAVLADEVLRRGIVLAEAFLRDAPVVVLDEPTAGLDPAGTELLRAPLQRLLAGRTALLVSEDEALLAGADRIVHLDGGRITATWPTRPAGADRFGSTARVGSADRSESPVAPDQAETTELPQVEPDSWTVQMQRPLTGPTEEPALSRYALPVRHDPVAAAPTVVFGAVAIGTPGAPTDQPQARIDTMDVRGAGPAGTAQ</sequence>
<organism evidence="11 12">
    <name type="scientific">Pseudonocardia ailaonensis</name>
    <dbReference type="NCBI Taxonomy" id="367279"/>
    <lineage>
        <taxon>Bacteria</taxon>
        <taxon>Bacillati</taxon>
        <taxon>Actinomycetota</taxon>
        <taxon>Actinomycetes</taxon>
        <taxon>Pseudonocardiales</taxon>
        <taxon>Pseudonocardiaceae</taxon>
        <taxon>Pseudonocardia</taxon>
    </lineage>
</organism>
<reference evidence="11 12" key="1">
    <citation type="journal article" date="2019" name="Int. J. Syst. Evol. Microbiol.">
        <title>The Global Catalogue of Microorganisms (GCM) 10K type strain sequencing project: providing services to taxonomists for standard genome sequencing and annotation.</title>
        <authorList>
            <consortium name="The Broad Institute Genomics Platform"/>
            <consortium name="The Broad Institute Genome Sequencing Center for Infectious Disease"/>
            <person name="Wu L."/>
            <person name="Ma J."/>
        </authorList>
    </citation>
    <scope>NUCLEOTIDE SEQUENCE [LARGE SCALE GENOMIC DNA]</scope>
    <source>
        <strain evidence="11 12">JCM 16009</strain>
    </source>
</reference>
<feature type="region of interest" description="Disordered" evidence="7">
    <location>
        <begin position="1"/>
        <end position="143"/>
    </location>
</feature>
<feature type="compositionally biased region" description="Low complexity" evidence="7">
    <location>
        <begin position="129"/>
        <end position="139"/>
    </location>
</feature>
<evidence type="ECO:0000256" key="7">
    <source>
        <dbReference type="SAM" id="MobiDB-lite"/>
    </source>
</evidence>
<evidence type="ECO:0000313" key="11">
    <source>
        <dbReference type="EMBL" id="GAA1865210.1"/>
    </source>
</evidence>
<dbReference type="Proteomes" id="UP001500449">
    <property type="component" value="Unassembled WGS sequence"/>
</dbReference>
<comment type="subcellular location">
    <subcellularLocation>
        <location evidence="1">Cell membrane</location>
        <topology evidence="1">Multi-pass membrane protein</topology>
    </subcellularLocation>
</comment>
<evidence type="ECO:0000256" key="4">
    <source>
        <dbReference type="ARBA" id="ARBA00022840"/>
    </source>
</evidence>
<dbReference type="Gene3D" id="3.40.50.300">
    <property type="entry name" value="P-loop containing nucleotide triphosphate hydrolases"/>
    <property type="match status" value="1"/>
</dbReference>
<feature type="transmembrane region" description="Helical" evidence="8">
    <location>
        <begin position="281"/>
        <end position="314"/>
    </location>
</feature>
<protein>
    <recommendedName>
        <fullName evidence="13">ABC transporter domain-containing protein</fullName>
    </recommendedName>
</protein>
<dbReference type="InterPro" id="IPR036640">
    <property type="entry name" value="ABC1_TM_sf"/>
</dbReference>
<feature type="domain" description="ABC transmembrane type-1" evidence="10">
    <location>
        <begin position="174"/>
        <end position="321"/>
    </location>
</feature>
<keyword evidence="12" id="KW-1185">Reference proteome</keyword>
<feature type="domain" description="ABC transporter" evidence="9">
    <location>
        <begin position="405"/>
        <end position="636"/>
    </location>
</feature>
<keyword evidence="6 8" id="KW-0472">Membrane</keyword>